<dbReference type="InterPro" id="IPR026960">
    <property type="entry name" value="RVT-Znf"/>
</dbReference>
<dbReference type="Gene3D" id="3.60.10.10">
    <property type="entry name" value="Endonuclease/exonuclease/phosphatase"/>
    <property type="match status" value="1"/>
</dbReference>
<dbReference type="InterPro" id="IPR043502">
    <property type="entry name" value="DNA/RNA_pol_sf"/>
</dbReference>
<accession>A0A438CDX2</accession>
<dbReference type="Gene3D" id="1.25.40.10">
    <property type="entry name" value="Tetratricopeptide repeat domain"/>
    <property type="match status" value="1"/>
</dbReference>
<dbReference type="Pfam" id="PF00078">
    <property type="entry name" value="RVT_1"/>
    <property type="match status" value="1"/>
</dbReference>
<evidence type="ECO:0000259" key="1">
    <source>
        <dbReference type="Pfam" id="PF00078"/>
    </source>
</evidence>
<feature type="domain" description="Reverse transcriptase zinc-binding" evidence="2">
    <location>
        <begin position="716"/>
        <end position="800"/>
    </location>
</feature>
<dbReference type="AlphaFoldDB" id="A0A438CDX2"/>
<comment type="caution">
    <text evidence="3">The sequence shown here is derived from an EMBL/GenBank/DDBJ whole genome shotgun (WGS) entry which is preliminary data.</text>
</comment>
<dbReference type="Pfam" id="PF13966">
    <property type="entry name" value="zf-RVT"/>
    <property type="match status" value="1"/>
</dbReference>
<dbReference type="InterPro" id="IPR036691">
    <property type="entry name" value="Endo/exonu/phosph_ase_sf"/>
</dbReference>
<dbReference type="EMBL" id="QGNW01002295">
    <property type="protein sequence ID" value="RVW21405.1"/>
    <property type="molecule type" value="Genomic_DNA"/>
</dbReference>
<dbReference type="SMART" id="SM00028">
    <property type="entry name" value="TPR"/>
    <property type="match status" value="2"/>
</dbReference>
<evidence type="ECO:0000259" key="2">
    <source>
        <dbReference type="Pfam" id="PF13966"/>
    </source>
</evidence>
<dbReference type="InterPro" id="IPR036928">
    <property type="entry name" value="AS_sf"/>
</dbReference>
<dbReference type="SUPFAM" id="SSF56219">
    <property type="entry name" value="DNase I-like"/>
    <property type="match status" value="1"/>
</dbReference>
<dbReference type="SUPFAM" id="SSF56672">
    <property type="entry name" value="DNA/RNA polymerases"/>
    <property type="match status" value="1"/>
</dbReference>
<dbReference type="Proteomes" id="UP000288805">
    <property type="component" value="Unassembled WGS sequence"/>
</dbReference>
<dbReference type="CDD" id="cd01650">
    <property type="entry name" value="RT_nLTR_like"/>
    <property type="match status" value="1"/>
</dbReference>
<gene>
    <name evidence="3" type="primary">TOC64_1</name>
    <name evidence="3" type="ORF">CK203_106937</name>
</gene>
<feature type="domain" description="Reverse transcriptase" evidence="1">
    <location>
        <begin position="297"/>
        <end position="495"/>
    </location>
</feature>
<evidence type="ECO:0000313" key="4">
    <source>
        <dbReference type="Proteomes" id="UP000288805"/>
    </source>
</evidence>
<evidence type="ECO:0000313" key="3">
    <source>
        <dbReference type="EMBL" id="RVW21405.1"/>
    </source>
</evidence>
<sequence length="1100" mass="123984">MRRFAQIIDELGLVDIPLQGGSFTWSGGLNNQTRARLDRFLATPCWLDQFSRVLLRRLPRPTSDHYPILLEGGGVRRGPSPFKFENMWLKADGFQELIKGWWQGIVASGRPTSGVLGFCGKREEFNRGGAKPKKEAKENYAKWVSMEEVHWRQLSRELWLREGDRNTGFFHRMANAHRRINAMSKIMINGVRLTEDQDMREGIANAYQQLLSESPGWKADIGGLLLNQISPSEADGIEVPFSETEIFTALMGMNGDKAPGPDGFTIAFWQNSWETVKEDLLGLFKEFHDQNSFIKSLNHTFLAQKVIGKVISPDQNAFVKGRQILDGSLIANEVIDSWQKRGEKGIVCKLDIEKAYDSINWQFLLKLAFSQAQRIKARGPLSPYLFIMGMEVLSVLITRAAEGGFIKGCRIWRGREQAVKVTHLLFADDTIVFCEAKKEALLHLGWVLFWFEAASGLKINLDKSMVIPVGEVDGVMDMAAEIGCRVGQLPTVYLGLPLGAPNRAASVWDGVEERMRRRLALWKRQYLSKGGRLTLIKSTLSSIPVYQMSVFRMPKSVARRIEKLQRDFLWGGANGGMLEAKYGKEEFGWRTRKANGAFDVGVWKEILKESTWCWENMGFKVGKGNRIRFWTDLWCGNNVLSQGFPNLFSMAAHRNVTVEECWDQNTGQGGWILGLLRDLNDWEVGLVGNILAVLRDYSVTVEDDSVCWKKGEDGLFKVKYAYNVLANSQGLDFPHSNVWVGKVPTKIAFFAWEATWGKVLTLDRLQRRGWHLPNRCFLCGCEEETINHILIHCTVAKGLWNIILALCGVQWVFPNSVKEDDGILVIPTVADPPPKLGGKESLSEEYQNRTLGLLSIASMSGCCQVTVPLGLYDKYPVSVSFMARHGGDRFLLDTVQTMYASLQEQADIAAKSKLSSNAVDRETSAEIAKEKGNQAFKDKQWQKAVGFYTEAIKLSGNNATYYSNRAAAYLEMGSFLQAEADCTKAINLDKKEVYPVNIYLFSGSSLFQNVKAYLRRGTAREMLGYYKDAIEGTNNYGRNTSSNQKMLNDTDFRYALVLEPTNKRASLSADRLKKLFQKMILPYLPSSPTDLILFLLVKAL</sequence>
<dbReference type="InterPro" id="IPR019734">
    <property type="entry name" value="TPR_rpt"/>
</dbReference>
<dbReference type="PANTHER" id="PTHR46310">
    <property type="entry name" value="AMIDASE 1"/>
    <property type="match status" value="1"/>
</dbReference>
<proteinExistence type="predicted"/>
<dbReference type="SUPFAM" id="SSF48452">
    <property type="entry name" value="TPR-like"/>
    <property type="match status" value="1"/>
</dbReference>
<dbReference type="SUPFAM" id="SSF75304">
    <property type="entry name" value="Amidase signature (AS) enzymes"/>
    <property type="match status" value="1"/>
</dbReference>
<reference evidence="3 4" key="1">
    <citation type="journal article" date="2018" name="PLoS Genet.">
        <title>Population sequencing reveals clonal diversity and ancestral inbreeding in the grapevine cultivar Chardonnay.</title>
        <authorList>
            <person name="Roach M.J."/>
            <person name="Johnson D.L."/>
            <person name="Bohlmann J."/>
            <person name="van Vuuren H.J."/>
            <person name="Jones S.J."/>
            <person name="Pretorius I.S."/>
            <person name="Schmidt S.A."/>
            <person name="Borneman A.R."/>
        </authorList>
    </citation>
    <scope>NUCLEOTIDE SEQUENCE [LARGE SCALE GENOMIC DNA]</scope>
    <source>
        <strain evidence="4">cv. Chardonnay</strain>
        <tissue evidence="3">Leaf</tissue>
    </source>
</reference>
<dbReference type="InterPro" id="IPR000477">
    <property type="entry name" value="RT_dom"/>
</dbReference>
<dbReference type="InterPro" id="IPR011990">
    <property type="entry name" value="TPR-like_helical_dom_sf"/>
</dbReference>
<name>A0A438CDX2_VITVI</name>
<protein>
    <submittedName>
        <fullName evidence="3">Translocon at the outer membrane of chloroplasts 64</fullName>
    </submittedName>
</protein>
<dbReference type="Gene3D" id="3.90.1300.10">
    <property type="entry name" value="Amidase signature (AS) domain"/>
    <property type="match status" value="1"/>
</dbReference>
<organism evidence="3 4">
    <name type="scientific">Vitis vinifera</name>
    <name type="common">Grape</name>
    <dbReference type="NCBI Taxonomy" id="29760"/>
    <lineage>
        <taxon>Eukaryota</taxon>
        <taxon>Viridiplantae</taxon>
        <taxon>Streptophyta</taxon>
        <taxon>Embryophyta</taxon>
        <taxon>Tracheophyta</taxon>
        <taxon>Spermatophyta</taxon>
        <taxon>Magnoliopsida</taxon>
        <taxon>eudicotyledons</taxon>
        <taxon>Gunneridae</taxon>
        <taxon>Pentapetalae</taxon>
        <taxon>rosids</taxon>
        <taxon>Vitales</taxon>
        <taxon>Vitaceae</taxon>
        <taxon>Viteae</taxon>
        <taxon>Vitis</taxon>
    </lineage>
</organism>
<dbReference type="PANTHER" id="PTHR46310:SF5">
    <property type="entry name" value="OUTER ENVELOPE PROTEIN 64, CHLOROPLASTIC"/>
    <property type="match status" value="1"/>
</dbReference>